<dbReference type="EMBL" id="CAJOBE010003662">
    <property type="protein sequence ID" value="CAF3893704.1"/>
    <property type="molecule type" value="Genomic_DNA"/>
</dbReference>
<comment type="caution">
    <text evidence="1">The sequence shown here is derived from an EMBL/GenBank/DDBJ whole genome shotgun (WGS) entry which is preliminary data.</text>
</comment>
<accession>A0A814AKL8</accession>
<dbReference type="AlphaFoldDB" id="A0A814AKL8"/>
<dbReference type="GO" id="GO:0005737">
    <property type="term" value="C:cytoplasm"/>
    <property type="evidence" value="ECO:0007669"/>
    <property type="project" value="TreeGrafter"/>
</dbReference>
<proteinExistence type="predicted"/>
<dbReference type="Proteomes" id="UP000663889">
    <property type="component" value="Unassembled WGS sequence"/>
</dbReference>
<name>A0A814AKL8_9BILA</name>
<evidence type="ECO:0000313" key="3">
    <source>
        <dbReference type="Proteomes" id="UP000663889"/>
    </source>
</evidence>
<protein>
    <recommendedName>
        <fullName evidence="4">Glomulin</fullName>
    </recommendedName>
</protein>
<evidence type="ECO:0008006" key="4">
    <source>
        <dbReference type="Google" id="ProtNLM"/>
    </source>
</evidence>
<dbReference type="PANTHER" id="PTHR15430">
    <property type="entry name" value="GLOMULIN"/>
    <property type="match status" value="1"/>
</dbReference>
<evidence type="ECO:0000313" key="1">
    <source>
        <dbReference type="EMBL" id="CAF0916027.1"/>
    </source>
</evidence>
<evidence type="ECO:0000313" key="2">
    <source>
        <dbReference type="EMBL" id="CAF3893704.1"/>
    </source>
</evidence>
<dbReference type="EMBL" id="CAJNOU010000209">
    <property type="protein sequence ID" value="CAF0916027.1"/>
    <property type="molecule type" value="Genomic_DNA"/>
</dbReference>
<sequence length="562" mass="65189">MSKNDCNPTSSTSVLINTLIVQEISTLINNNQFNEALEYLKSLTEQQIYDNTWDLCTYLLDLSEKPSDKLCNEYELYSQDALIYVAEHGNPREMLIIMLEQTDKFISDEAFLFHIKLFLIIIKRLPLKPSLITSIDDILSLLKCHLTALELPTINNDFAGKDLLVFNHDQRVTHLLKLTQFYVDFICQLRDYFSTTNINNIFSILTKYLISLLQEPLSSLSYEPINSQESSSFTLIRPLLDCLFTLNPNPIQLINDKEQQSILIYLLLTKNNYFSLLPCVYSSYFYLILSIPSIQQLSNDREHVMLTEKACVLVSNVCSRLKPNKEFDQTLLENNDIHILIDTLKILMVQSPARQYAPLTIGAYRSLFRSFNSFGRYTFLRQQLAKTLYSEDSYRTFLCTLVKDEFLYDYRSLSSEIYKGLSLFKLLNYLCCLPNGIESDLLEIYDCLCSTLNFIRFIGLIDKRNINQTLIWTERLNHLNETFIKPLRKSIELARAHYKLEIKNKKEDNKPQQMDTEILVDSKPLSMPSKHEQLETLHSAVTKFDILDCILSTLSETFGGEL</sequence>
<gene>
    <name evidence="2" type="ORF">FNK824_LOCUS20197</name>
    <name evidence="1" type="ORF">SEV965_LOCUS6396</name>
</gene>
<reference evidence="1" key="1">
    <citation type="submission" date="2021-02" db="EMBL/GenBank/DDBJ databases">
        <authorList>
            <person name="Nowell W R."/>
        </authorList>
    </citation>
    <scope>NUCLEOTIDE SEQUENCE</scope>
</reference>
<dbReference type="Proteomes" id="UP000663874">
    <property type="component" value="Unassembled WGS sequence"/>
</dbReference>
<dbReference type="InterPro" id="IPR019516">
    <property type="entry name" value="Glomulin/ALF4"/>
</dbReference>
<organism evidence="1 3">
    <name type="scientific">Rotaria sordida</name>
    <dbReference type="NCBI Taxonomy" id="392033"/>
    <lineage>
        <taxon>Eukaryota</taxon>
        <taxon>Metazoa</taxon>
        <taxon>Spiralia</taxon>
        <taxon>Gnathifera</taxon>
        <taxon>Rotifera</taxon>
        <taxon>Eurotatoria</taxon>
        <taxon>Bdelloidea</taxon>
        <taxon>Philodinida</taxon>
        <taxon>Philodinidae</taxon>
        <taxon>Rotaria</taxon>
    </lineage>
</organism>
<dbReference type="GO" id="GO:0055105">
    <property type="term" value="F:ubiquitin-protein transferase inhibitor activity"/>
    <property type="evidence" value="ECO:0007669"/>
    <property type="project" value="TreeGrafter"/>
</dbReference>
<dbReference type="PANTHER" id="PTHR15430:SF1">
    <property type="entry name" value="GLOMULIN"/>
    <property type="match status" value="1"/>
</dbReference>